<dbReference type="Gene3D" id="3.30.110.30">
    <property type="entry name" value="C-terminal domain of ProRS"/>
    <property type="match status" value="1"/>
</dbReference>
<comment type="caution">
    <text evidence="10">The sequence shown here is derived from an EMBL/GenBank/DDBJ whole genome shotgun (WGS) entry which is preliminary data.</text>
</comment>
<evidence type="ECO:0000313" key="11">
    <source>
        <dbReference type="Proteomes" id="UP000287857"/>
    </source>
</evidence>
<dbReference type="Gene3D" id="3.30.930.10">
    <property type="entry name" value="Bira Bifunctional Protein, Domain 2"/>
    <property type="match status" value="1"/>
</dbReference>
<reference evidence="10 11" key="1">
    <citation type="submission" date="2017-05" db="EMBL/GenBank/DDBJ databases">
        <title>Vagococcus spp. assemblies.</title>
        <authorList>
            <person name="Gulvik C.A."/>
        </authorList>
    </citation>
    <scope>NUCLEOTIDE SEQUENCE [LARGE SCALE GENOMIC DNA]</scope>
    <source>
        <strain evidence="10 11">SS1995</strain>
    </source>
</reference>
<keyword evidence="3 8" id="KW-0547">Nucleotide-binding</keyword>
<organism evidence="10 11">
    <name type="scientific">Vagococcus vulneris</name>
    <dbReference type="NCBI Taxonomy" id="1977869"/>
    <lineage>
        <taxon>Bacteria</taxon>
        <taxon>Bacillati</taxon>
        <taxon>Bacillota</taxon>
        <taxon>Bacilli</taxon>
        <taxon>Lactobacillales</taxon>
        <taxon>Enterococcaceae</taxon>
        <taxon>Vagococcus</taxon>
    </lineage>
</organism>
<dbReference type="InterPro" id="IPR045864">
    <property type="entry name" value="aa-tRNA-synth_II/BPL/LPL"/>
</dbReference>
<dbReference type="GO" id="GO:0016740">
    <property type="term" value="F:transferase activity"/>
    <property type="evidence" value="ECO:0007669"/>
    <property type="project" value="UniProtKB-ARBA"/>
</dbReference>
<proteinExistence type="inferred from homology"/>
<protein>
    <recommendedName>
        <fullName evidence="8">Proline--tRNA ligase</fullName>
        <ecNumber evidence="8">6.1.1.15</ecNumber>
    </recommendedName>
    <alternativeName>
        <fullName evidence="8">Prolyl-tRNA synthetase</fullName>
        <shortName evidence="8">ProRS</shortName>
    </alternativeName>
</protein>
<comment type="subcellular location">
    <subcellularLocation>
        <location evidence="8">Cytoplasm</location>
    </subcellularLocation>
</comment>
<dbReference type="Pfam" id="PF03129">
    <property type="entry name" value="HGTP_anticodon"/>
    <property type="match status" value="1"/>
</dbReference>
<name>A0A429ZXQ5_9ENTE</name>
<dbReference type="InterPro" id="IPR002316">
    <property type="entry name" value="Pro-tRNA-ligase_IIa"/>
</dbReference>
<evidence type="ECO:0000313" key="10">
    <source>
        <dbReference type="EMBL" id="RST98605.1"/>
    </source>
</evidence>
<dbReference type="CDD" id="cd00778">
    <property type="entry name" value="ProRS_core_arch_euk"/>
    <property type="match status" value="1"/>
</dbReference>
<dbReference type="SUPFAM" id="SSF55681">
    <property type="entry name" value="Class II aaRS and biotin synthetases"/>
    <property type="match status" value="1"/>
</dbReference>
<dbReference type="GO" id="GO:0005737">
    <property type="term" value="C:cytoplasm"/>
    <property type="evidence" value="ECO:0007669"/>
    <property type="project" value="UniProtKB-SubCell"/>
</dbReference>
<evidence type="ECO:0000256" key="6">
    <source>
        <dbReference type="ARBA" id="ARBA00023146"/>
    </source>
</evidence>
<dbReference type="InterPro" id="IPR006195">
    <property type="entry name" value="aa-tRNA-synth_II"/>
</dbReference>
<dbReference type="GO" id="GO:0140096">
    <property type="term" value="F:catalytic activity, acting on a protein"/>
    <property type="evidence" value="ECO:0007669"/>
    <property type="project" value="UniProtKB-ARBA"/>
</dbReference>
<keyword evidence="4 8" id="KW-0067">ATP-binding</keyword>
<dbReference type="HAMAP" id="MF_01571">
    <property type="entry name" value="Pro_tRNA_synth_type3"/>
    <property type="match status" value="1"/>
</dbReference>
<dbReference type="InterPro" id="IPR017449">
    <property type="entry name" value="Pro-tRNA_synth_II"/>
</dbReference>
<dbReference type="GO" id="GO:0017101">
    <property type="term" value="C:aminoacyl-tRNA synthetase multienzyme complex"/>
    <property type="evidence" value="ECO:0007669"/>
    <property type="project" value="TreeGrafter"/>
</dbReference>
<dbReference type="GO" id="GO:0004827">
    <property type="term" value="F:proline-tRNA ligase activity"/>
    <property type="evidence" value="ECO:0007669"/>
    <property type="project" value="UniProtKB-UniRule"/>
</dbReference>
<evidence type="ECO:0000256" key="4">
    <source>
        <dbReference type="ARBA" id="ARBA00022840"/>
    </source>
</evidence>
<dbReference type="SMART" id="SM00946">
    <property type="entry name" value="ProRS-C_1"/>
    <property type="match status" value="1"/>
</dbReference>
<dbReference type="AlphaFoldDB" id="A0A429ZXQ5"/>
<dbReference type="PANTHER" id="PTHR43382:SF2">
    <property type="entry name" value="BIFUNCTIONAL GLUTAMATE_PROLINE--TRNA LIGASE"/>
    <property type="match status" value="1"/>
</dbReference>
<dbReference type="PRINTS" id="PR01046">
    <property type="entry name" value="TRNASYNTHPRO"/>
</dbReference>
<dbReference type="InterPro" id="IPR033721">
    <property type="entry name" value="ProRS_core_arch_euk"/>
</dbReference>
<evidence type="ECO:0000256" key="1">
    <source>
        <dbReference type="ARBA" id="ARBA00022490"/>
    </source>
</evidence>
<evidence type="ECO:0000256" key="7">
    <source>
        <dbReference type="ARBA" id="ARBA00047671"/>
    </source>
</evidence>
<dbReference type="GO" id="GO:0005524">
    <property type="term" value="F:ATP binding"/>
    <property type="evidence" value="ECO:0007669"/>
    <property type="project" value="UniProtKB-UniRule"/>
</dbReference>
<dbReference type="PANTHER" id="PTHR43382">
    <property type="entry name" value="PROLYL-TRNA SYNTHETASE"/>
    <property type="match status" value="1"/>
</dbReference>
<keyword evidence="5 8" id="KW-0648">Protein biosynthesis</keyword>
<dbReference type="SUPFAM" id="SSF52954">
    <property type="entry name" value="Class II aaRS ABD-related"/>
    <property type="match status" value="1"/>
</dbReference>
<keyword evidence="1 8" id="KW-0963">Cytoplasm</keyword>
<keyword evidence="6 8" id="KW-0030">Aminoacyl-tRNA synthetase</keyword>
<dbReference type="InterPro" id="IPR036621">
    <property type="entry name" value="Anticodon-bd_dom_sf"/>
</dbReference>
<evidence type="ECO:0000256" key="5">
    <source>
        <dbReference type="ARBA" id="ARBA00022917"/>
    </source>
</evidence>
<gene>
    <name evidence="8" type="primary">proS</name>
    <name evidence="10" type="ORF">CBF37_07460</name>
</gene>
<evidence type="ECO:0000256" key="3">
    <source>
        <dbReference type="ARBA" id="ARBA00022741"/>
    </source>
</evidence>
<comment type="catalytic activity">
    <reaction evidence="7 8">
        <text>tRNA(Pro) + L-proline + ATP = L-prolyl-tRNA(Pro) + AMP + diphosphate</text>
        <dbReference type="Rhea" id="RHEA:14305"/>
        <dbReference type="Rhea" id="RHEA-COMP:9700"/>
        <dbReference type="Rhea" id="RHEA-COMP:9702"/>
        <dbReference type="ChEBI" id="CHEBI:30616"/>
        <dbReference type="ChEBI" id="CHEBI:33019"/>
        <dbReference type="ChEBI" id="CHEBI:60039"/>
        <dbReference type="ChEBI" id="CHEBI:78442"/>
        <dbReference type="ChEBI" id="CHEBI:78532"/>
        <dbReference type="ChEBI" id="CHEBI:456215"/>
        <dbReference type="EC" id="6.1.1.15"/>
    </reaction>
</comment>
<dbReference type="Gene3D" id="3.40.50.800">
    <property type="entry name" value="Anticodon-binding domain"/>
    <property type="match status" value="1"/>
</dbReference>
<dbReference type="InterPro" id="IPR016061">
    <property type="entry name" value="Pro-tRNA_ligase_II_C"/>
</dbReference>
<dbReference type="Pfam" id="PF00587">
    <property type="entry name" value="tRNA-synt_2b"/>
    <property type="match status" value="1"/>
</dbReference>
<evidence type="ECO:0000256" key="2">
    <source>
        <dbReference type="ARBA" id="ARBA00022598"/>
    </source>
</evidence>
<dbReference type="EC" id="6.1.1.15" evidence="8"/>
<comment type="domain">
    <text evidence="8">Consists of three domains: the N-terminal catalytic domain, the anticodon-binding domain and the C-terminal extension.</text>
</comment>
<accession>A0A429ZXQ5</accession>
<dbReference type="EMBL" id="NGJS01000009">
    <property type="protein sequence ID" value="RST98605.1"/>
    <property type="molecule type" value="Genomic_DNA"/>
</dbReference>
<dbReference type="SUPFAM" id="SSF64586">
    <property type="entry name" value="C-terminal domain of ProRS"/>
    <property type="match status" value="1"/>
</dbReference>
<dbReference type="NCBIfam" id="TIGR00408">
    <property type="entry name" value="proS_fam_I"/>
    <property type="match status" value="1"/>
</dbReference>
<dbReference type="Pfam" id="PF09180">
    <property type="entry name" value="ProRS-C_1"/>
    <property type="match status" value="1"/>
</dbReference>
<dbReference type="FunFam" id="3.30.930.10:FF:000037">
    <property type="entry name" value="Proline--tRNA ligase"/>
    <property type="match status" value="1"/>
</dbReference>
<dbReference type="InterPro" id="IPR004499">
    <property type="entry name" value="Pro-tRNA-ligase_IIa_arc-type"/>
</dbReference>
<dbReference type="InterPro" id="IPR004154">
    <property type="entry name" value="Anticodon-bd"/>
</dbReference>
<evidence type="ECO:0000259" key="9">
    <source>
        <dbReference type="PROSITE" id="PS50862"/>
    </source>
</evidence>
<comment type="similarity">
    <text evidence="8">Belongs to the class-II aminoacyl-tRNA synthetase family. ProS type 3 subfamily.</text>
</comment>
<comment type="function">
    <text evidence="8">Catalyzes the attachment of proline to tRNA(Pro) in a two-step reaction: proline is first activated by ATP to form Pro-AMP and then transferred to the acceptor end of tRNA(Pro).</text>
</comment>
<keyword evidence="2 8" id="KW-0436">Ligase</keyword>
<dbReference type="PROSITE" id="PS50862">
    <property type="entry name" value="AA_TRNA_LIGASE_II"/>
    <property type="match status" value="1"/>
</dbReference>
<evidence type="ECO:0000256" key="8">
    <source>
        <dbReference type="HAMAP-Rule" id="MF_01571"/>
    </source>
</evidence>
<dbReference type="InterPro" id="IPR002314">
    <property type="entry name" value="aa-tRNA-synt_IIb"/>
</dbReference>
<keyword evidence="11" id="KW-1185">Reference proteome</keyword>
<dbReference type="GO" id="GO:0006433">
    <property type="term" value="P:prolyl-tRNA aminoacylation"/>
    <property type="evidence" value="ECO:0007669"/>
    <property type="project" value="UniProtKB-UniRule"/>
</dbReference>
<sequence length="482" mass="54893">MMAKKEGFVKQITSRDVDFSKWYTDVCLKAELCDYSSVKGCMVLRPTGTALWERIREVVDGRLKKTGHENVLMPMFLPESLLLKEAEHVEGFAPEVAWVTHGGDNELQERLAVRPTSEVLFCEHFKKIIHSYRDLPVLYNQWVSVVRWEKNTRPFLRTTEFFWQEGHTCHVDYEDADKEARMILDMYVEVCRDILAIPVVSGVKSESEKFAGADKTYTNETLMYDGKALQITTSHNLGDNFGKAFEITYSDKEGKEQYVNTTSWAITTRAIGGMIMVHSDDRGLVLPPRMAPTQVMIIPIAQHKDGVLDVAFELRDKLSKDMTVKVDDSEKQPGWKFSDAEMKGYPIRLEIGPKDIEAGHIVAVRRDTLEKITLPLDDNLNTALSELLESIHNDMFKRAKDRQKEKTKMAQTKEEFAAMVEAGGFVIAPWDGTEAVEDLVKEETGATTRCLSFDYIDADLSGVKDLWTGKDAKYMMHWAKAY</sequence>
<feature type="domain" description="Aminoacyl-transfer RNA synthetases class-II family profile" evidence="9">
    <location>
        <begin position="44"/>
        <end position="287"/>
    </location>
</feature>
<comment type="subunit">
    <text evidence="8">Homodimer.</text>
</comment>
<dbReference type="Proteomes" id="UP000287857">
    <property type="component" value="Unassembled WGS sequence"/>
</dbReference>